<sequence length="600" mass="67530">MEDLVSRNTQTEHCVWTGSPLIEPVPDFNNFISQNTVNECGTDISANDPDSTYPSFSLWPGNSSTSYHDVLTFPEPHDAASRYLFSDGFASSIQPQPSFESEYRERRGAHQVCQVLLEEFAGLDWARSTLPTNAPETESRPGQTLSAPAWCAGLSVPVDWALVAESTQNAQQTLNDTTGLEYHPCFKTDPLPWMSSKQTLFAEVARFFTESFERYPVIHLDTVLRKLDDEVHLKDVEFRTLVLSIIMMNRARQFRAEHLNSGLEREQLKSLASTIEMIRRTNEMNYDFSEKPSLDTVVVSSFLFMAYIALRQHNRAFTYLTEAIGLLDMIETLPDSVEVARMLRLEHILFVTESATIFIFGWRRRRLARYPSTLGRQGHEAMKLTLSPSLPLSRMHSWNGFFPVDFAELDRRALKLLLSMTRLFTASGLAEAEIIYDDDGNLIRATTSCGGDAIDDVNVSTSGCDGYGCISTQSADVILTQQWRLAFHWHKAIQRGYQPQCFAGLDEKIQKLSSATIRLSRAVSPQQFRIIGLGKILALTDSIVSITMAVGASITTRVGVVGELMRLVADADYERNFSAQLSSLELYVRNIPRSLHQDPF</sequence>
<dbReference type="EMBL" id="KN847479">
    <property type="protein sequence ID" value="KIX03196.1"/>
    <property type="molecule type" value="Genomic_DNA"/>
</dbReference>
<dbReference type="AlphaFoldDB" id="A0A0D2IIS6"/>
<dbReference type="GeneID" id="25294819"/>
<dbReference type="InterPro" id="IPR050797">
    <property type="entry name" value="Carb_Metab_Trans_Reg"/>
</dbReference>
<keyword evidence="3" id="KW-1185">Reference proteome</keyword>
<dbReference type="RefSeq" id="XP_013270332.1">
    <property type="nucleotide sequence ID" value="XM_013414878.1"/>
</dbReference>
<dbReference type="PANTHER" id="PTHR31668">
    <property type="entry name" value="GLUCOSE TRANSPORT TRANSCRIPTION REGULATOR RGT1-RELATED-RELATED"/>
    <property type="match status" value="1"/>
</dbReference>
<evidence type="ECO:0000313" key="3">
    <source>
        <dbReference type="Proteomes" id="UP000053617"/>
    </source>
</evidence>
<dbReference type="PANTHER" id="PTHR31668:SF30">
    <property type="entry name" value="ZN(II)2CYS6 TRANSCRIPTION FACTOR (EUROFUNG)"/>
    <property type="match status" value="1"/>
</dbReference>
<organism evidence="2 3">
    <name type="scientific">Rhinocladiella mackenziei CBS 650.93</name>
    <dbReference type="NCBI Taxonomy" id="1442369"/>
    <lineage>
        <taxon>Eukaryota</taxon>
        <taxon>Fungi</taxon>
        <taxon>Dikarya</taxon>
        <taxon>Ascomycota</taxon>
        <taxon>Pezizomycotina</taxon>
        <taxon>Eurotiomycetes</taxon>
        <taxon>Chaetothyriomycetidae</taxon>
        <taxon>Chaetothyriales</taxon>
        <taxon>Herpotrichiellaceae</taxon>
        <taxon>Rhinocladiella</taxon>
    </lineage>
</organism>
<evidence type="ECO:0000256" key="1">
    <source>
        <dbReference type="ARBA" id="ARBA00023242"/>
    </source>
</evidence>
<dbReference type="Proteomes" id="UP000053617">
    <property type="component" value="Unassembled WGS sequence"/>
</dbReference>
<dbReference type="OrthoDB" id="4132249at2759"/>
<evidence type="ECO:0000313" key="2">
    <source>
        <dbReference type="EMBL" id="KIX03196.1"/>
    </source>
</evidence>
<proteinExistence type="predicted"/>
<accession>A0A0D2IIS6</accession>
<dbReference type="VEuPathDB" id="FungiDB:Z518_06748"/>
<dbReference type="HOGENOM" id="CLU_455039_0_0_1"/>
<protein>
    <recommendedName>
        <fullName evidence="4">Transcription factor domain-containing protein</fullName>
    </recommendedName>
</protein>
<reference evidence="2 3" key="1">
    <citation type="submission" date="2015-01" db="EMBL/GenBank/DDBJ databases">
        <title>The Genome Sequence of Rhinocladiella mackenzie CBS 650.93.</title>
        <authorList>
            <consortium name="The Broad Institute Genomics Platform"/>
            <person name="Cuomo C."/>
            <person name="de Hoog S."/>
            <person name="Gorbushina A."/>
            <person name="Stielow B."/>
            <person name="Teixiera M."/>
            <person name="Abouelleil A."/>
            <person name="Chapman S.B."/>
            <person name="Priest M."/>
            <person name="Young S.K."/>
            <person name="Wortman J."/>
            <person name="Nusbaum C."/>
            <person name="Birren B."/>
        </authorList>
    </citation>
    <scope>NUCLEOTIDE SEQUENCE [LARGE SCALE GENOMIC DNA]</scope>
    <source>
        <strain evidence="2 3">CBS 650.93</strain>
    </source>
</reference>
<evidence type="ECO:0008006" key="4">
    <source>
        <dbReference type="Google" id="ProtNLM"/>
    </source>
</evidence>
<gene>
    <name evidence="2" type="ORF">Z518_06748</name>
</gene>
<dbReference type="STRING" id="1442369.A0A0D2IIS6"/>
<name>A0A0D2IIS6_9EURO</name>
<keyword evidence="1" id="KW-0539">Nucleus</keyword>